<evidence type="ECO:0000313" key="20">
    <source>
        <dbReference type="EMBL" id="KAJ6846987.1"/>
    </source>
</evidence>
<name>A0AAX6I2H1_IRIPA</name>
<comment type="similarity">
    <text evidence="14">Belongs to the protein kinase superfamily. Ser/Thr protein kinase family.</text>
</comment>
<dbReference type="InterPro" id="IPR008271">
    <property type="entry name" value="Ser/Thr_kinase_AS"/>
</dbReference>
<dbReference type="EC" id="2.7.11.1" evidence="14"/>
<dbReference type="CDD" id="cd14066">
    <property type="entry name" value="STKc_IRAK"/>
    <property type="match status" value="1"/>
</dbReference>
<dbReference type="Pfam" id="PF00954">
    <property type="entry name" value="S_locus_glycop"/>
    <property type="match status" value="1"/>
</dbReference>
<gene>
    <name evidence="20" type="ORF">M6B38_284270</name>
</gene>
<comment type="catalytic activity">
    <reaction evidence="13 14">
        <text>L-seryl-[protein] + ATP = O-phospho-L-seryl-[protein] + ADP + H(+)</text>
        <dbReference type="Rhea" id="RHEA:17989"/>
        <dbReference type="Rhea" id="RHEA-COMP:9863"/>
        <dbReference type="Rhea" id="RHEA-COMP:11604"/>
        <dbReference type="ChEBI" id="CHEBI:15378"/>
        <dbReference type="ChEBI" id="CHEBI:29999"/>
        <dbReference type="ChEBI" id="CHEBI:30616"/>
        <dbReference type="ChEBI" id="CHEBI:83421"/>
        <dbReference type="ChEBI" id="CHEBI:456216"/>
        <dbReference type="EC" id="2.7.11.1"/>
    </reaction>
</comment>
<keyword evidence="9 14" id="KW-0067">ATP-binding</keyword>
<reference evidence="20" key="1">
    <citation type="journal article" date="2023" name="GigaByte">
        <title>Genome assembly of the bearded iris, Iris pallida Lam.</title>
        <authorList>
            <person name="Bruccoleri R.E."/>
            <person name="Oakeley E.J."/>
            <person name="Faust A.M.E."/>
            <person name="Altorfer M."/>
            <person name="Dessus-Babus S."/>
            <person name="Burckhardt D."/>
            <person name="Oertli M."/>
            <person name="Naumann U."/>
            <person name="Petersen F."/>
            <person name="Wong J."/>
        </authorList>
    </citation>
    <scope>NUCLEOTIDE SEQUENCE</scope>
    <source>
        <strain evidence="20">GSM-AAB239-AS_SAM_17_03QT</strain>
    </source>
</reference>
<evidence type="ECO:0000256" key="14">
    <source>
        <dbReference type="PIRNR" id="PIRNR000641"/>
    </source>
</evidence>
<protein>
    <recommendedName>
        <fullName evidence="14">Receptor-like serine/threonine-protein kinase</fullName>
        <ecNumber evidence="14">2.7.11.1</ecNumber>
    </recommendedName>
</protein>
<dbReference type="Pfam" id="PF07714">
    <property type="entry name" value="PK_Tyr_Ser-Thr"/>
    <property type="match status" value="1"/>
</dbReference>
<feature type="signal peptide" evidence="16">
    <location>
        <begin position="1"/>
        <end position="24"/>
    </location>
</feature>
<comment type="caution">
    <text evidence="20">The sequence shown here is derived from an EMBL/GenBank/DDBJ whole genome shotgun (WGS) entry which is preliminary data.</text>
</comment>
<keyword evidence="15" id="KW-1133">Transmembrane helix</keyword>
<evidence type="ECO:0000259" key="17">
    <source>
        <dbReference type="PROSITE" id="PS50011"/>
    </source>
</evidence>
<dbReference type="SUPFAM" id="SSF56112">
    <property type="entry name" value="Protein kinase-like (PK-like)"/>
    <property type="match status" value="1"/>
</dbReference>
<evidence type="ECO:0000313" key="21">
    <source>
        <dbReference type="Proteomes" id="UP001140949"/>
    </source>
</evidence>
<comment type="catalytic activity">
    <reaction evidence="12 14">
        <text>L-threonyl-[protein] + ATP = O-phospho-L-threonyl-[protein] + ADP + H(+)</text>
        <dbReference type="Rhea" id="RHEA:46608"/>
        <dbReference type="Rhea" id="RHEA-COMP:11060"/>
        <dbReference type="Rhea" id="RHEA-COMP:11605"/>
        <dbReference type="ChEBI" id="CHEBI:15378"/>
        <dbReference type="ChEBI" id="CHEBI:30013"/>
        <dbReference type="ChEBI" id="CHEBI:30616"/>
        <dbReference type="ChEBI" id="CHEBI:61977"/>
        <dbReference type="ChEBI" id="CHEBI:456216"/>
        <dbReference type="EC" id="2.7.11.1"/>
    </reaction>
</comment>
<dbReference type="GO" id="GO:0005524">
    <property type="term" value="F:ATP binding"/>
    <property type="evidence" value="ECO:0007669"/>
    <property type="project" value="UniProtKB-KW"/>
</dbReference>
<dbReference type="InterPro" id="IPR000719">
    <property type="entry name" value="Prot_kinase_dom"/>
</dbReference>
<dbReference type="InterPro" id="IPR003609">
    <property type="entry name" value="Pan_app"/>
</dbReference>
<keyword evidence="2" id="KW-1003">Cell membrane</keyword>
<dbReference type="InterPro" id="IPR011009">
    <property type="entry name" value="Kinase-like_dom_sf"/>
</dbReference>
<keyword evidence="7 14" id="KW-0547">Nucleotide-binding</keyword>
<evidence type="ECO:0000256" key="1">
    <source>
        <dbReference type="ARBA" id="ARBA00004251"/>
    </source>
</evidence>
<dbReference type="FunFam" id="3.30.200.20:FF:000195">
    <property type="entry name" value="G-type lectin S-receptor-like serine/threonine-protein kinase"/>
    <property type="match status" value="1"/>
</dbReference>
<keyword evidence="6 16" id="KW-0732">Signal</keyword>
<evidence type="ECO:0000256" key="5">
    <source>
        <dbReference type="ARBA" id="ARBA00022679"/>
    </source>
</evidence>
<evidence type="ECO:0000256" key="10">
    <source>
        <dbReference type="ARBA" id="ARBA00023157"/>
    </source>
</evidence>
<proteinExistence type="inferred from homology"/>
<keyword evidence="8 14" id="KW-0418">Kinase</keyword>
<dbReference type="CDD" id="cd00028">
    <property type="entry name" value="B_lectin"/>
    <property type="match status" value="1"/>
</dbReference>
<evidence type="ECO:0000256" key="4">
    <source>
        <dbReference type="ARBA" id="ARBA00022536"/>
    </source>
</evidence>
<evidence type="ECO:0000259" key="18">
    <source>
        <dbReference type="PROSITE" id="PS50927"/>
    </source>
</evidence>
<sequence>MESSFLCRSFFLVVLFLLFSFSTARDTITPNHPLADNETLVSSDGSFVLGFFTPSNSSNRYVGIWYNKITIQTIVWVANRASPVLGSGGLLSVASNGTLIITDQKSTVVWSTAGQSGLISPVAQLLDTGNFVVKEDGDGNPNYTWQGFDYPTDTMLPGMKLGVDRITGLNRTLTAWKSESDPSPGEFYAAVDINGDPEVYLWAGSTKRWRSGPLSGIRRSPPNRGVTVSFVNNSREVACSQVVSNQSIVSRVVVNQSGLIQHTLWSWESSQWSISWYAPSSQCENVGTCGNYGVCSSNDSPTLCRCLQGFVPINQANWDLRNWADGCVRETKLDCRNGSTDGFVKVSGVKLPVSANAVVDMSLSLDECRAVCLHSCSCIAYASSNISVGGNGCMVWVTALLDISMFPSAGQDLYVRLAASELATTSENRNSLWSRMKFPLEIVGLDLLLVILTVSLTCVVCLRWRRYRRKRALAAANNFFNEQSDEGTRRNDVDLPSLDFATIVAATDSFSPTNKLGEGGYGPVYKGKLGDGQEIAVKRLSKTSQQGTVEFKNEANLIAKLQNRYLVRLLGCCIEGEERMLIYEYMVNNSLDAFLFGQQTYAALDWQARYRIILGITRGLLYLHHDSRLRIIHRDLKASNILLDKDMNPKISDFGMARILGGEETDIRTKKVVGTYGYMSPEYAMDGIFSVKSDVYSFGVLVLEIVSGKKNRGLYAFTPHLNVVAQAWSLWIDGKGLEFVDESLSYTITMHEVLKCIKVGLLCVQERPEERPLMSSVILMLGSDIATLPEPRQPGFLNRIFPSEIDPFLNNEASNELTASLVGR</sequence>
<dbReference type="GO" id="GO:0005886">
    <property type="term" value="C:plasma membrane"/>
    <property type="evidence" value="ECO:0007669"/>
    <property type="project" value="UniProtKB-SubCell"/>
</dbReference>
<dbReference type="PIRSF" id="PIRSF000641">
    <property type="entry name" value="SRK"/>
    <property type="match status" value="1"/>
</dbReference>
<dbReference type="SMART" id="SM00473">
    <property type="entry name" value="PAN_AP"/>
    <property type="match status" value="1"/>
</dbReference>
<dbReference type="EMBL" id="JANAVB010005597">
    <property type="protein sequence ID" value="KAJ6846987.1"/>
    <property type="molecule type" value="Genomic_DNA"/>
</dbReference>
<dbReference type="InterPro" id="IPR001480">
    <property type="entry name" value="Bulb-type_lectin_dom"/>
</dbReference>
<dbReference type="PROSITE" id="PS50011">
    <property type="entry name" value="PROTEIN_KINASE_DOM"/>
    <property type="match status" value="1"/>
</dbReference>
<accession>A0AAX6I2H1</accession>
<organism evidence="20 21">
    <name type="scientific">Iris pallida</name>
    <name type="common">Sweet iris</name>
    <dbReference type="NCBI Taxonomy" id="29817"/>
    <lineage>
        <taxon>Eukaryota</taxon>
        <taxon>Viridiplantae</taxon>
        <taxon>Streptophyta</taxon>
        <taxon>Embryophyta</taxon>
        <taxon>Tracheophyta</taxon>
        <taxon>Spermatophyta</taxon>
        <taxon>Magnoliopsida</taxon>
        <taxon>Liliopsida</taxon>
        <taxon>Asparagales</taxon>
        <taxon>Iridaceae</taxon>
        <taxon>Iridoideae</taxon>
        <taxon>Irideae</taxon>
        <taxon>Iris</taxon>
    </lineage>
</organism>
<evidence type="ECO:0000256" key="2">
    <source>
        <dbReference type="ARBA" id="ARBA00022475"/>
    </source>
</evidence>
<dbReference type="AlphaFoldDB" id="A0AAX6I2H1"/>
<dbReference type="Pfam" id="PF01453">
    <property type="entry name" value="B_lectin"/>
    <property type="match status" value="1"/>
</dbReference>
<dbReference type="InterPro" id="IPR024171">
    <property type="entry name" value="SRK-like_kinase"/>
</dbReference>
<evidence type="ECO:0000256" key="12">
    <source>
        <dbReference type="ARBA" id="ARBA00047899"/>
    </source>
</evidence>
<dbReference type="InterPro" id="IPR001245">
    <property type="entry name" value="Ser-Thr/Tyr_kinase_cat_dom"/>
</dbReference>
<dbReference type="CDD" id="cd01098">
    <property type="entry name" value="PAN_AP_plant"/>
    <property type="match status" value="1"/>
</dbReference>
<dbReference type="GO" id="GO:0048544">
    <property type="term" value="P:recognition of pollen"/>
    <property type="evidence" value="ECO:0007669"/>
    <property type="project" value="InterPro"/>
</dbReference>
<reference evidence="20" key="2">
    <citation type="submission" date="2023-04" db="EMBL/GenBank/DDBJ databases">
        <authorList>
            <person name="Bruccoleri R.E."/>
            <person name="Oakeley E.J."/>
            <person name="Faust A.-M."/>
            <person name="Dessus-Babus S."/>
            <person name="Altorfer M."/>
            <person name="Burckhardt D."/>
            <person name="Oertli M."/>
            <person name="Naumann U."/>
            <person name="Petersen F."/>
            <person name="Wong J."/>
        </authorList>
    </citation>
    <scope>NUCLEOTIDE SEQUENCE</scope>
    <source>
        <strain evidence="20">GSM-AAB239-AS_SAM_17_03QT</strain>
        <tissue evidence="20">Leaf</tissue>
    </source>
</reference>
<feature type="domain" description="Apple" evidence="19">
    <location>
        <begin position="335"/>
        <end position="418"/>
    </location>
</feature>
<feature type="transmembrane region" description="Helical" evidence="15">
    <location>
        <begin position="442"/>
        <end position="462"/>
    </location>
</feature>
<comment type="subcellular location">
    <subcellularLocation>
        <location evidence="1">Cell membrane</location>
        <topology evidence="1">Single-pass type I membrane protein</topology>
    </subcellularLocation>
</comment>
<dbReference type="FunFam" id="2.90.10.10:FF:000001">
    <property type="entry name" value="G-type lectin S-receptor-like serine/threonine-protein kinase"/>
    <property type="match status" value="1"/>
</dbReference>
<evidence type="ECO:0000256" key="3">
    <source>
        <dbReference type="ARBA" id="ARBA00022527"/>
    </source>
</evidence>
<keyword evidence="20" id="KW-0675">Receptor</keyword>
<dbReference type="InterPro" id="IPR036426">
    <property type="entry name" value="Bulb-type_lectin_dom_sf"/>
</dbReference>
<dbReference type="SUPFAM" id="SSF51110">
    <property type="entry name" value="alpha-D-mannose-specific plant lectins"/>
    <property type="match status" value="1"/>
</dbReference>
<evidence type="ECO:0000256" key="11">
    <source>
        <dbReference type="ARBA" id="ARBA00023180"/>
    </source>
</evidence>
<keyword evidence="4" id="KW-0245">EGF-like domain</keyword>
<evidence type="ECO:0000256" key="13">
    <source>
        <dbReference type="ARBA" id="ARBA00048679"/>
    </source>
</evidence>
<feature type="domain" description="Bulb-type lectin" evidence="18">
    <location>
        <begin position="25"/>
        <end position="146"/>
    </location>
</feature>
<dbReference type="PROSITE" id="PS50927">
    <property type="entry name" value="BULB_LECTIN"/>
    <property type="match status" value="1"/>
</dbReference>
<evidence type="ECO:0000256" key="7">
    <source>
        <dbReference type="ARBA" id="ARBA00022741"/>
    </source>
</evidence>
<evidence type="ECO:0000256" key="9">
    <source>
        <dbReference type="ARBA" id="ARBA00022840"/>
    </source>
</evidence>
<dbReference type="Gene3D" id="3.30.200.20">
    <property type="entry name" value="Phosphorylase Kinase, domain 1"/>
    <property type="match status" value="1"/>
</dbReference>
<dbReference type="Proteomes" id="UP001140949">
    <property type="component" value="Unassembled WGS sequence"/>
</dbReference>
<dbReference type="PANTHER" id="PTHR27002">
    <property type="entry name" value="RECEPTOR-LIKE SERINE/THREONINE-PROTEIN KINASE SD1-8"/>
    <property type="match status" value="1"/>
</dbReference>
<evidence type="ECO:0000256" key="6">
    <source>
        <dbReference type="ARBA" id="ARBA00022729"/>
    </source>
</evidence>
<dbReference type="GO" id="GO:0051707">
    <property type="term" value="P:response to other organism"/>
    <property type="evidence" value="ECO:0007669"/>
    <property type="project" value="UniProtKB-ARBA"/>
</dbReference>
<dbReference type="SMART" id="SM00108">
    <property type="entry name" value="B_lectin"/>
    <property type="match status" value="1"/>
</dbReference>
<dbReference type="PROSITE" id="PS00108">
    <property type="entry name" value="PROTEIN_KINASE_ST"/>
    <property type="match status" value="1"/>
</dbReference>
<keyword evidence="21" id="KW-1185">Reference proteome</keyword>
<evidence type="ECO:0000259" key="19">
    <source>
        <dbReference type="PROSITE" id="PS50948"/>
    </source>
</evidence>
<keyword evidence="5 14" id="KW-0808">Transferase</keyword>
<feature type="domain" description="Protein kinase" evidence="17">
    <location>
        <begin position="510"/>
        <end position="796"/>
    </location>
</feature>
<dbReference type="FunFam" id="1.10.510.10:FF:000060">
    <property type="entry name" value="G-type lectin S-receptor-like serine/threonine-protein kinase"/>
    <property type="match status" value="1"/>
</dbReference>
<feature type="chain" id="PRO_5043500733" description="Receptor-like serine/threonine-protein kinase" evidence="16">
    <location>
        <begin position="25"/>
        <end position="824"/>
    </location>
</feature>
<keyword evidence="10" id="KW-1015">Disulfide bond</keyword>
<dbReference type="PROSITE" id="PS50948">
    <property type="entry name" value="PAN"/>
    <property type="match status" value="1"/>
</dbReference>
<evidence type="ECO:0000256" key="8">
    <source>
        <dbReference type="ARBA" id="ARBA00022777"/>
    </source>
</evidence>
<dbReference type="GO" id="GO:0004674">
    <property type="term" value="F:protein serine/threonine kinase activity"/>
    <property type="evidence" value="ECO:0007669"/>
    <property type="project" value="UniProtKB-KW"/>
</dbReference>
<evidence type="ECO:0000256" key="16">
    <source>
        <dbReference type="SAM" id="SignalP"/>
    </source>
</evidence>
<dbReference type="SMART" id="SM00220">
    <property type="entry name" value="S_TKc"/>
    <property type="match status" value="1"/>
</dbReference>
<dbReference type="InterPro" id="IPR000858">
    <property type="entry name" value="S_locus_glycoprot_dom"/>
</dbReference>
<keyword evidence="3 14" id="KW-0723">Serine/threonine-protein kinase</keyword>
<evidence type="ECO:0000256" key="15">
    <source>
        <dbReference type="SAM" id="Phobius"/>
    </source>
</evidence>
<keyword evidence="11" id="KW-0325">Glycoprotein</keyword>
<dbReference type="PANTHER" id="PTHR27002:SF616">
    <property type="entry name" value="RECEPTOR-LIKE SERINE_THREONINE-PROTEIN KINASE"/>
    <property type="match status" value="1"/>
</dbReference>
<dbReference type="Gene3D" id="1.10.510.10">
    <property type="entry name" value="Transferase(Phosphotransferase) domain 1"/>
    <property type="match status" value="1"/>
</dbReference>
<dbReference type="Gene3D" id="2.90.10.10">
    <property type="entry name" value="Bulb-type lectin domain"/>
    <property type="match status" value="1"/>
</dbReference>
<dbReference type="Pfam" id="PF08276">
    <property type="entry name" value="PAN_2"/>
    <property type="match status" value="1"/>
</dbReference>
<keyword evidence="15" id="KW-0472">Membrane</keyword>
<keyword evidence="15" id="KW-0812">Transmembrane</keyword>